<dbReference type="EMBL" id="LVVK01000022">
    <property type="protein sequence ID" value="OPB37538.1"/>
    <property type="molecule type" value="Genomic_DNA"/>
</dbReference>
<keyword evidence="2" id="KW-0521">NADP</keyword>
<keyword evidence="5" id="KW-1185">Reference proteome</keyword>
<evidence type="ECO:0000256" key="1">
    <source>
        <dbReference type="ARBA" id="ARBA00006328"/>
    </source>
</evidence>
<proteinExistence type="inferred from homology"/>
<organism evidence="4 5">
    <name type="scientific">Trichoderma guizhouense</name>
    <dbReference type="NCBI Taxonomy" id="1491466"/>
    <lineage>
        <taxon>Eukaryota</taxon>
        <taxon>Fungi</taxon>
        <taxon>Dikarya</taxon>
        <taxon>Ascomycota</taxon>
        <taxon>Pezizomycotina</taxon>
        <taxon>Sordariomycetes</taxon>
        <taxon>Hypocreomycetidae</taxon>
        <taxon>Hypocreales</taxon>
        <taxon>Hypocreaceae</taxon>
        <taxon>Trichoderma</taxon>
    </lineage>
</organism>
<dbReference type="Gene3D" id="3.40.50.720">
    <property type="entry name" value="NAD(P)-binding Rossmann-like Domain"/>
    <property type="match status" value="1"/>
</dbReference>
<dbReference type="SUPFAM" id="SSF51735">
    <property type="entry name" value="NAD(P)-binding Rossmann-fold domains"/>
    <property type="match status" value="1"/>
</dbReference>
<dbReference type="Pfam" id="PF05368">
    <property type="entry name" value="NmrA"/>
    <property type="match status" value="1"/>
</dbReference>
<dbReference type="PANTHER" id="PTHR42748">
    <property type="entry name" value="NITROGEN METABOLITE REPRESSION PROTEIN NMRA FAMILY MEMBER"/>
    <property type="match status" value="1"/>
</dbReference>
<protein>
    <recommendedName>
        <fullName evidence="3">NmrA-like domain-containing protein</fullName>
    </recommendedName>
</protein>
<dbReference type="PANTHER" id="PTHR42748:SF7">
    <property type="entry name" value="NMRA LIKE REDOX SENSOR 1-RELATED"/>
    <property type="match status" value="1"/>
</dbReference>
<evidence type="ECO:0000259" key="3">
    <source>
        <dbReference type="Pfam" id="PF05368"/>
    </source>
</evidence>
<reference evidence="4 5" key="1">
    <citation type="submission" date="2016-04" db="EMBL/GenBank/DDBJ databases">
        <title>Multiple horizontal gene transfer events from other fungi enriched the ability of the initially mycotrophic fungus Trichoderma (Ascomycota) to feed on dead plant biomass.</title>
        <authorList>
            <person name="Atanasova L."/>
            <person name="Chenthamara K."/>
            <person name="Zhang J."/>
            <person name="Grujic M."/>
            <person name="Henrissat B."/>
            <person name="Kuo A."/>
            <person name="Aertz A."/>
            <person name="Salamov A."/>
            <person name="Lipzen A."/>
            <person name="Labutti K."/>
            <person name="Barry K."/>
            <person name="Miao Y."/>
            <person name="Rahimi M.J."/>
            <person name="Shen Q."/>
            <person name="Grigoriev I.V."/>
            <person name="Kubicek C.P."/>
            <person name="Druzhinina I.S."/>
        </authorList>
    </citation>
    <scope>NUCLEOTIDE SEQUENCE [LARGE SCALE GENOMIC DNA]</scope>
    <source>
        <strain evidence="4 5">NJAU 4742</strain>
    </source>
</reference>
<dbReference type="InterPro" id="IPR036291">
    <property type="entry name" value="NAD(P)-bd_dom_sf"/>
</dbReference>
<comment type="similarity">
    <text evidence="1">Belongs to the NmrA-type oxidoreductase family.</text>
</comment>
<name>A0A1T3C8X0_9HYPO</name>
<dbReference type="AlphaFoldDB" id="A0A1T3C8X0"/>
<dbReference type="Proteomes" id="UP000191004">
    <property type="component" value="Unassembled WGS sequence"/>
</dbReference>
<dbReference type="InterPro" id="IPR051164">
    <property type="entry name" value="NmrA-like_oxidored"/>
</dbReference>
<sequence length="335" mass="36761">MLEPLRIVVVVGATGNQGVGVVRALLASETADGNPWFVRALTRDPNAAKAKQFLADNQTADSRLALTAGHVYDKSSLQDAFTGAYGVFGVTSEAYPGRVLEREEEMQHEIEAGQNMVLAAKACGIKHFVFSSLPDMVEATRGQFPKIHHMNNKYVIEQIAREELGGVTFIIPGFFYTNLKRPQYCQRRADGVVRFCTPIPGHQAAQWTDPAHDVGIFAAKIFDMGLEKTHGKTFLAMSPPITADDMAKAFTRVTGQPAIHEPISAEEFAEFAVPLVGPAFREDAKQMMEWAAVMPSDKICYGAIDANQDNSFEVLGLKASSFEEWLHRSGWKGPV</sequence>
<evidence type="ECO:0000256" key="2">
    <source>
        <dbReference type="ARBA" id="ARBA00022857"/>
    </source>
</evidence>
<evidence type="ECO:0000313" key="5">
    <source>
        <dbReference type="Proteomes" id="UP000191004"/>
    </source>
</evidence>
<feature type="domain" description="NmrA-like" evidence="3">
    <location>
        <begin position="8"/>
        <end position="326"/>
    </location>
</feature>
<evidence type="ECO:0000313" key="4">
    <source>
        <dbReference type="EMBL" id="OPB37538.1"/>
    </source>
</evidence>
<accession>A0A1T3C8X0</accession>
<dbReference type="Gene3D" id="3.90.25.10">
    <property type="entry name" value="UDP-galactose 4-epimerase, domain 1"/>
    <property type="match status" value="1"/>
</dbReference>
<dbReference type="InterPro" id="IPR008030">
    <property type="entry name" value="NmrA-like"/>
</dbReference>
<dbReference type="OrthoDB" id="3358371at2759"/>
<comment type="caution">
    <text evidence="4">The sequence shown here is derived from an EMBL/GenBank/DDBJ whole genome shotgun (WGS) entry which is preliminary data.</text>
</comment>
<gene>
    <name evidence="4" type="ORF">A0O28_0044500</name>
</gene>